<dbReference type="Pfam" id="PF13271">
    <property type="entry name" value="DUF4062"/>
    <property type="match status" value="1"/>
</dbReference>
<dbReference type="InterPro" id="IPR016024">
    <property type="entry name" value="ARM-type_fold"/>
</dbReference>
<dbReference type="PANTHER" id="PTHR46844">
    <property type="entry name" value="SLR5058 PROTEIN"/>
    <property type="match status" value="1"/>
</dbReference>
<dbReference type="InterPro" id="IPR027417">
    <property type="entry name" value="P-loop_NTPase"/>
</dbReference>
<dbReference type="PROSITE" id="PS50837">
    <property type="entry name" value="NACHT"/>
    <property type="match status" value="1"/>
</dbReference>
<dbReference type="Gene3D" id="3.40.50.300">
    <property type="entry name" value="P-loop containing nucleotide triphosphate hydrolases"/>
    <property type="match status" value="1"/>
</dbReference>
<dbReference type="InterPro" id="IPR011989">
    <property type="entry name" value="ARM-like"/>
</dbReference>
<name>A0A0A6UC82_ACTUT</name>
<evidence type="ECO:0000313" key="3">
    <source>
        <dbReference type="Proteomes" id="UP000054537"/>
    </source>
</evidence>
<gene>
    <name evidence="2" type="ORF">MB27_36265</name>
</gene>
<feature type="domain" description="NACHT" evidence="1">
    <location>
        <begin position="276"/>
        <end position="406"/>
    </location>
</feature>
<dbReference type="PANTHER" id="PTHR46844:SF1">
    <property type="entry name" value="SLR5058 PROTEIN"/>
    <property type="match status" value="1"/>
</dbReference>
<dbReference type="InterPro" id="IPR004155">
    <property type="entry name" value="PBS_lyase_HEAT"/>
</dbReference>
<comment type="caution">
    <text evidence="2">The sequence shown here is derived from an EMBL/GenBank/DDBJ whole genome shotgun (WGS) entry which is preliminary data.</text>
</comment>
<dbReference type="SMART" id="SM00567">
    <property type="entry name" value="EZ_HEAT"/>
    <property type="match status" value="5"/>
</dbReference>
<dbReference type="EMBL" id="JRTT01000133">
    <property type="protein sequence ID" value="KHD73096.1"/>
    <property type="molecule type" value="Genomic_DNA"/>
</dbReference>
<dbReference type="STRING" id="1869.MB27_36265"/>
<accession>A0A0A6UC82</accession>
<dbReference type="SUPFAM" id="SSF48371">
    <property type="entry name" value="ARM repeat"/>
    <property type="match status" value="1"/>
</dbReference>
<evidence type="ECO:0000259" key="1">
    <source>
        <dbReference type="PROSITE" id="PS50837"/>
    </source>
</evidence>
<dbReference type="InterPro" id="IPR007111">
    <property type="entry name" value="NACHT_NTPase"/>
</dbReference>
<organism evidence="2 3">
    <name type="scientific">Actinoplanes utahensis</name>
    <dbReference type="NCBI Taxonomy" id="1869"/>
    <lineage>
        <taxon>Bacteria</taxon>
        <taxon>Bacillati</taxon>
        <taxon>Actinomycetota</taxon>
        <taxon>Actinomycetes</taxon>
        <taxon>Micromonosporales</taxon>
        <taxon>Micromonosporaceae</taxon>
        <taxon>Actinoplanes</taxon>
    </lineage>
</organism>
<keyword evidence="3" id="KW-1185">Reference proteome</keyword>
<dbReference type="Pfam" id="PF13646">
    <property type="entry name" value="HEAT_2"/>
    <property type="match status" value="3"/>
</dbReference>
<proteinExistence type="predicted"/>
<dbReference type="RefSeq" id="WP_043532490.1">
    <property type="nucleotide sequence ID" value="NZ_BAABKU010000011.1"/>
</dbReference>
<protein>
    <recommendedName>
        <fullName evidence="1">NACHT domain-containing protein</fullName>
    </recommendedName>
</protein>
<dbReference type="SUPFAM" id="SSF52540">
    <property type="entry name" value="P-loop containing nucleoside triphosphate hydrolases"/>
    <property type="match status" value="1"/>
</dbReference>
<evidence type="ECO:0000313" key="2">
    <source>
        <dbReference type="EMBL" id="KHD73096.1"/>
    </source>
</evidence>
<dbReference type="OrthoDB" id="135105at2"/>
<dbReference type="eggNOG" id="COG1413">
    <property type="taxonomic scope" value="Bacteria"/>
</dbReference>
<dbReference type="Pfam" id="PF05729">
    <property type="entry name" value="NACHT"/>
    <property type="match status" value="1"/>
</dbReference>
<sequence>MTRAYISATFEDLRECRAAVQSALSQLEMNYRTMEVYVAEGRAPLERCLEDVAGCDLYIGIFAWRYGYRPPGHTKSITHLEYEHAVHLGKQCLIFLLDEDALWPVKYVDRGADAAAVADLRKTVARDHLCSFFTNDENLALQVVAAVTRYLSHAVPEPALPPGPVPGEGLDDESRERYFERLRQQYGDLDLDALSENQPDGYARAQLSSVFVEPYVRAEQPPELPRPLRHELDATVRGRGAVAEDPEVADLVRFYTAYQNRPLQLVLDVLPGVEQQRFVLLGEPGAGKSAVVRYLALALTWERPDDRLRHLAGHLPILVEVRLYAAAYSSGECRTFLDYLARRADTDGYQHEPEALRNHLSRNEPAVVIFDGLDEILDARVRDDIAGQIAAFAGTFPRARIIVTSRLAEYQRRILSGAGFAHYTLQDFDSRHTSEFLDRWFRLTQPDRPVEAARRRDLVGAAIRQSRELTELAGNPMLLSILAIIGQHRMLPKHRWQLYNQAANALVERWDNIRHLDDRVPGAAFVDAEDKREVLRQLAYAMQFGLDGLNAGYVGREQLKRRLADYLEDHYNLRTTAAVEAAVVVIGQLRERSFILSRYTDGGYGFVHRTFLEFFCAWAIVRKVQHTSEWSFERVVQLFQERWHDPAWREVLRLVAGELHAPLAADLVRFLVTGAYPEWPPRTTAAQDPPPPPWNVALAVQCLAVIRPLSQTGRAVELTLHHIIKVIDYCARAQDPAAIALLGEEILPAIEAIGPQWPARQAQTYLAWYAEYGCRLVVNPAASYAARVAAMMASQEDRIDEVLTDLMDTADDVRVVCAAVAGLGELVRRSYRGEYRVDVTLAKRRLIETASGDRADPRAVVRLAAARALGAVAGTDPKIHAVLLQMVLKESFADARLAAVQALGDRFHADRETDDVLLGLLHENRHTAVRVAAVQVLTRDRQIRTPVETALLTAVRGDDDAEVVELAARALLPRRAVTDQVRRVLAERLGDDPAGGVRRVAVRLLGQFGHEPELVERVRRDPDGAVVREAAGVLGARVDGPYTALCGALVDRWESEPDEVIRLVVVRMLNEVCQTDRRTDQVLAVAAQHDSAPAVRLAAAEALSSRSPGDRGRAVFGHIVTHDSSAQVRLVAVQALSRDPDLAATAILARVPMVDTDMRVRAAATRGLAGRDLDETVGRRLVELTAARHHPQIRLAAVEALEESRPRGIDLVAVFQDRTTSDTVGEVFAAAAVAALAHSGGAAELWPIIAARAADDPNPQVRSAAVALLASAAGFAGAQEIIQDRLRRDGDTEVVVAAAQAGLALGMDEVPRLLIPRLDDADAHLRCTIIRLLAARLATDEEGRDAVLRQARTENREVRRAAVEALTVVADLPEVRAVLAERTDDTDHFVRATAKRLLGGRPGDAV</sequence>
<reference evidence="2 3" key="1">
    <citation type="submission" date="2014-10" db="EMBL/GenBank/DDBJ databases">
        <title>Draft genome sequence of Actinoplanes utahensis NRRL 12052.</title>
        <authorList>
            <person name="Velasco-Bucheli B."/>
            <person name="del Cerro C."/>
            <person name="Hormigo D."/>
            <person name="Garcia J.L."/>
            <person name="Acebal C."/>
            <person name="Arroyo M."/>
            <person name="de la Mata I."/>
        </authorList>
    </citation>
    <scope>NUCLEOTIDE SEQUENCE [LARGE SCALE GENOMIC DNA]</scope>
    <source>
        <strain evidence="2 3">NRRL 12052</strain>
    </source>
</reference>
<dbReference type="Proteomes" id="UP000054537">
    <property type="component" value="Unassembled WGS sequence"/>
</dbReference>
<dbReference type="eggNOG" id="COG5635">
    <property type="taxonomic scope" value="Bacteria"/>
</dbReference>
<dbReference type="Gene3D" id="1.25.10.10">
    <property type="entry name" value="Leucine-rich Repeat Variant"/>
    <property type="match status" value="4"/>
</dbReference>
<dbReference type="InterPro" id="IPR025139">
    <property type="entry name" value="DUF4062"/>
</dbReference>